<name>A0A6P7GR36_DIAVI</name>
<feature type="chain" id="PRO_5027537402" description="Phenoloxidase-activating factor 2" evidence="7">
    <location>
        <begin position="23"/>
        <end position="360"/>
    </location>
</feature>
<dbReference type="Pfam" id="PF00089">
    <property type="entry name" value="Trypsin"/>
    <property type="match status" value="1"/>
</dbReference>
<dbReference type="PROSITE" id="PS00134">
    <property type="entry name" value="TRYPSIN_HIS"/>
    <property type="match status" value="1"/>
</dbReference>
<evidence type="ECO:0000256" key="6">
    <source>
        <dbReference type="ARBA" id="ARBA00076468"/>
    </source>
</evidence>
<dbReference type="InterPro" id="IPR001314">
    <property type="entry name" value="Peptidase_S1A"/>
</dbReference>
<keyword evidence="7" id="KW-0732">Signal</keyword>
<dbReference type="InterPro" id="IPR051487">
    <property type="entry name" value="Ser/Thr_Proteases_Immune/Dev"/>
</dbReference>
<reference evidence="9" key="1">
    <citation type="submission" date="2025-08" db="UniProtKB">
        <authorList>
            <consortium name="RefSeq"/>
        </authorList>
    </citation>
    <scope>IDENTIFICATION</scope>
    <source>
        <tissue evidence="9">Whole insect</tissue>
    </source>
</reference>
<dbReference type="Pfam" id="PF18322">
    <property type="entry name" value="CLIP_1"/>
    <property type="match status" value="1"/>
</dbReference>
<dbReference type="GO" id="GO:0006508">
    <property type="term" value="P:proteolysis"/>
    <property type="evidence" value="ECO:0007669"/>
    <property type="project" value="InterPro"/>
</dbReference>
<evidence type="ECO:0000256" key="5">
    <source>
        <dbReference type="ARBA" id="ARBA00068096"/>
    </source>
</evidence>
<dbReference type="Gene3D" id="2.40.10.10">
    <property type="entry name" value="Trypsin-like serine proteases"/>
    <property type="match status" value="2"/>
</dbReference>
<proteinExistence type="inferred from homology"/>
<evidence type="ECO:0000259" key="8">
    <source>
        <dbReference type="PROSITE" id="PS50240"/>
    </source>
</evidence>
<dbReference type="AlphaFoldDB" id="A0A6P7GR36"/>
<evidence type="ECO:0000256" key="2">
    <source>
        <dbReference type="ARBA" id="ARBA00022525"/>
    </source>
</evidence>
<dbReference type="GO" id="GO:0004252">
    <property type="term" value="F:serine-type endopeptidase activity"/>
    <property type="evidence" value="ECO:0007669"/>
    <property type="project" value="InterPro"/>
</dbReference>
<dbReference type="InterPro" id="IPR018114">
    <property type="entry name" value="TRYPSIN_HIS"/>
</dbReference>
<evidence type="ECO:0000256" key="4">
    <source>
        <dbReference type="ARBA" id="ARBA00024195"/>
    </source>
</evidence>
<dbReference type="InterPro" id="IPR041515">
    <property type="entry name" value="PPAF-2-like_Clip"/>
</dbReference>
<evidence type="ECO:0000256" key="7">
    <source>
        <dbReference type="SAM" id="SignalP"/>
    </source>
</evidence>
<dbReference type="PRINTS" id="PR00722">
    <property type="entry name" value="CHYMOTRYPSIN"/>
</dbReference>
<comment type="subcellular location">
    <subcellularLocation>
        <location evidence="1">Secreted</location>
    </subcellularLocation>
</comment>
<organism evidence="9">
    <name type="scientific">Diabrotica virgifera virgifera</name>
    <name type="common">western corn rootworm</name>
    <dbReference type="NCBI Taxonomy" id="50390"/>
    <lineage>
        <taxon>Eukaryota</taxon>
        <taxon>Metazoa</taxon>
        <taxon>Ecdysozoa</taxon>
        <taxon>Arthropoda</taxon>
        <taxon>Hexapoda</taxon>
        <taxon>Insecta</taxon>
        <taxon>Pterygota</taxon>
        <taxon>Neoptera</taxon>
        <taxon>Endopterygota</taxon>
        <taxon>Coleoptera</taxon>
        <taxon>Polyphaga</taxon>
        <taxon>Cucujiformia</taxon>
        <taxon>Chrysomeloidea</taxon>
        <taxon>Chrysomelidae</taxon>
        <taxon>Galerucinae</taxon>
        <taxon>Diabroticina</taxon>
        <taxon>Diabroticites</taxon>
        <taxon>Diabrotica</taxon>
    </lineage>
</organism>
<dbReference type="RefSeq" id="XP_028148507.1">
    <property type="nucleotide sequence ID" value="XM_028292706.1"/>
</dbReference>
<comment type="similarity">
    <text evidence="4">Belongs to the peptidase S1 family. CLIP subfamily.</text>
</comment>
<accession>A0A6P7GR36</accession>
<feature type="signal peptide" evidence="7">
    <location>
        <begin position="1"/>
        <end position="22"/>
    </location>
</feature>
<dbReference type="GO" id="GO:0005576">
    <property type="term" value="C:extracellular region"/>
    <property type="evidence" value="ECO:0007669"/>
    <property type="project" value="UniProtKB-SubCell"/>
</dbReference>
<dbReference type="InterPro" id="IPR001254">
    <property type="entry name" value="Trypsin_dom"/>
</dbReference>
<feature type="domain" description="Peptidase S1" evidence="8">
    <location>
        <begin position="108"/>
        <end position="348"/>
    </location>
</feature>
<dbReference type="SMART" id="SM00020">
    <property type="entry name" value="Tryp_SPc"/>
    <property type="match status" value="1"/>
</dbReference>
<dbReference type="PROSITE" id="PS50240">
    <property type="entry name" value="TRYPSIN_DOM"/>
    <property type="match status" value="1"/>
</dbReference>
<dbReference type="FunFam" id="2.40.10.10:FF:000038">
    <property type="entry name" value="Serine protease"/>
    <property type="match status" value="1"/>
</dbReference>
<dbReference type="CDD" id="cd00190">
    <property type="entry name" value="Tryp_SPc"/>
    <property type="match status" value="1"/>
</dbReference>
<dbReference type="InterPro" id="IPR043504">
    <property type="entry name" value="Peptidase_S1_PA_chymotrypsin"/>
</dbReference>
<evidence type="ECO:0000256" key="3">
    <source>
        <dbReference type="ARBA" id="ARBA00023157"/>
    </source>
</evidence>
<evidence type="ECO:0000256" key="1">
    <source>
        <dbReference type="ARBA" id="ARBA00004613"/>
    </source>
</evidence>
<dbReference type="InterPro" id="IPR009003">
    <property type="entry name" value="Peptidase_S1_PA"/>
</dbReference>
<keyword evidence="3" id="KW-1015">Disulfide bond</keyword>
<keyword evidence="2" id="KW-0964">Secreted</keyword>
<gene>
    <name evidence="9" type="primary">LOC114341899</name>
</gene>
<sequence length="360" mass="40284">MVCVLKLSLIVLLTFLQKVVNSSFDEQENQHCVCVPYWQCKEDYSGLVEDGGEVMDVRKEREASNDYEVPCTNDFDVCCPVECGNRKLSSNDILTARQFEEEVFGFRILGENNEAEFAEFPWMLGILEGKTYRCGASLIHPQVAVTAAHCVSNEGVYKIRAGEWNWESSSEPLPHQDQHAKKIIIHPQFHPASLRNDIAIIILKSPFKLSENIGLICLPFRGARLDSKSCVVSGWGKNSHKKGTYQSTLKKMDLPLVPRNRCVKTLQDKKLGPFFSLHQSFICAGGESGKDTCKGDGGSPLMCPIKGKPGKYQQVGIVSWGLTCGLQNTPGVYVNVMMFVDWIDTVLKSHGFDTTVYKYR</sequence>
<evidence type="ECO:0000313" key="9">
    <source>
        <dbReference type="RefSeq" id="XP_028148507.1"/>
    </source>
</evidence>
<protein>
    <recommendedName>
        <fullName evidence="5">Phenoloxidase-activating factor 2</fullName>
    </recommendedName>
    <alternativeName>
        <fullName evidence="6">Prophenoloxidase-activating factor II</fullName>
    </alternativeName>
</protein>
<dbReference type="SUPFAM" id="SSF50494">
    <property type="entry name" value="Trypsin-like serine proteases"/>
    <property type="match status" value="1"/>
</dbReference>
<dbReference type="PANTHER" id="PTHR24256">
    <property type="entry name" value="TRYPTASE-RELATED"/>
    <property type="match status" value="1"/>
</dbReference>
<dbReference type="InParanoid" id="A0A6P7GR36"/>